<evidence type="ECO:0000256" key="1">
    <source>
        <dbReference type="SAM" id="MobiDB-lite"/>
    </source>
</evidence>
<feature type="region of interest" description="Disordered" evidence="1">
    <location>
        <begin position="14"/>
        <end position="84"/>
    </location>
</feature>
<dbReference type="EMBL" id="JAANIU010006178">
    <property type="protein sequence ID" value="KAG1543265.1"/>
    <property type="molecule type" value="Genomic_DNA"/>
</dbReference>
<sequence>MAGLAGAVALRAAGAAGHRLRRSRHHPGALRQPPHRLAVAAACGASQRHPHVRLQRPDEASAAPGGRSSGRRAAAAGAGPADAGGVGAGIRHCHPAAVAALQRGHAPRRAGPGDGLGAAAPLPPHALRHRRRCQFRFVPDRVGSPAGNRLRCTGLSATATRSGHRQPAGLSARLSRAAAGSVP</sequence>
<dbReference type="AlphaFoldDB" id="A0A9P6YAB7"/>
<proteinExistence type="predicted"/>
<evidence type="ECO:0000313" key="2">
    <source>
        <dbReference type="EMBL" id="KAG1543265.1"/>
    </source>
</evidence>
<feature type="region of interest" description="Disordered" evidence="1">
    <location>
        <begin position="159"/>
        <end position="183"/>
    </location>
</feature>
<keyword evidence="3" id="KW-1185">Reference proteome</keyword>
<name>A0A9P6YAB7_9FUNG</name>
<accession>A0A9P6YAB7</accession>
<feature type="compositionally biased region" description="Low complexity" evidence="1">
    <location>
        <begin position="168"/>
        <end position="183"/>
    </location>
</feature>
<feature type="compositionally biased region" description="Basic residues" evidence="1">
    <location>
        <begin position="18"/>
        <end position="28"/>
    </location>
</feature>
<comment type="caution">
    <text evidence="2">The sequence shown here is derived from an EMBL/GenBank/DDBJ whole genome shotgun (WGS) entry which is preliminary data.</text>
</comment>
<protein>
    <submittedName>
        <fullName evidence="2">Uncharacterized protein</fullName>
    </submittedName>
</protein>
<evidence type="ECO:0000313" key="3">
    <source>
        <dbReference type="Proteomes" id="UP000740926"/>
    </source>
</evidence>
<gene>
    <name evidence="2" type="ORF">G6F50_014011</name>
</gene>
<feature type="compositionally biased region" description="Low complexity" evidence="1">
    <location>
        <begin position="60"/>
        <end position="81"/>
    </location>
</feature>
<reference evidence="2 3" key="1">
    <citation type="journal article" date="2020" name="Microb. Genom.">
        <title>Genetic diversity of clinical and environmental Mucorales isolates obtained from an investigation of mucormycosis cases among solid organ transplant recipients.</title>
        <authorList>
            <person name="Nguyen M.H."/>
            <person name="Kaul D."/>
            <person name="Muto C."/>
            <person name="Cheng S.J."/>
            <person name="Richter R.A."/>
            <person name="Bruno V.M."/>
            <person name="Liu G."/>
            <person name="Beyhan S."/>
            <person name="Sundermann A.J."/>
            <person name="Mounaud S."/>
            <person name="Pasculle A.W."/>
            <person name="Nierman W.C."/>
            <person name="Driscoll E."/>
            <person name="Cumbie R."/>
            <person name="Clancy C.J."/>
            <person name="Dupont C.L."/>
        </authorList>
    </citation>
    <scope>NUCLEOTIDE SEQUENCE [LARGE SCALE GENOMIC DNA]</scope>
    <source>
        <strain evidence="2 3">GL24</strain>
    </source>
</reference>
<organism evidence="2 3">
    <name type="scientific">Rhizopus delemar</name>
    <dbReference type="NCBI Taxonomy" id="936053"/>
    <lineage>
        <taxon>Eukaryota</taxon>
        <taxon>Fungi</taxon>
        <taxon>Fungi incertae sedis</taxon>
        <taxon>Mucoromycota</taxon>
        <taxon>Mucoromycotina</taxon>
        <taxon>Mucoromycetes</taxon>
        <taxon>Mucorales</taxon>
        <taxon>Mucorineae</taxon>
        <taxon>Rhizopodaceae</taxon>
        <taxon>Rhizopus</taxon>
    </lineage>
</organism>
<dbReference type="Proteomes" id="UP000740926">
    <property type="component" value="Unassembled WGS sequence"/>
</dbReference>